<keyword evidence="4 11" id="KW-0862">Zinc</keyword>
<sequence length="61" mass="7227">MAKKSMMIKATRPKKFKVREYNRCPLCGRPRAYYRKFKMCRICLRKLASEGKIPGVVKSSW</sequence>
<gene>
    <name evidence="11" type="primary">rpsZ</name>
    <name evidence="11" type="synonym">rpsN</name>
    <name evidence="12" type="ORF">GSUB_12585</name>
</gene>
<keyword evidence="2 11" id="KW-0479">Metal-binding</keyword>
<dbReference type="InterPro" id="IPR023053">
    <property type="entry name" value="Ribosomal_uS14_bact"/>
</dbReference>
<dbReference type="InterPro" id="IPR043140">
    <property type="entry name" value="Ribosomal_uS14_sf"/>
</dbReference>
<evidence type="ECO:0000256" key="1">
    <source>
        <dbReference type="ARBA" id="ARBA00003686"/>
    </source>
</evidence>
<comment type="function">
    <text evidence="1 11">Binds 16S rRNA, required for the assembly of 30S particles and may also be responsible for determining the conformation of the 16S rRNA at the A site.</text>
</comment>
<dbReference type="HAMAP" id="MF_01364_B">
    <property type="entry name" value="Ribosomal_uS14_2_B"/>
    <property type="match status" value="1"/>
</dbReference>
<evidence type="ECO:0000256" key="11">
    <source>
        <dbReference type="HAMAP-Rule" id="MF_01364"/>
    </source>
</evidence>
<dbReference type="OrthoDB" id="9810484at2"/>
<reference evidence="12 13" key="1">
    <citation type="journal article" date="2015" name="Genome Announc.">
        <title>Genomes of Geoalkalibacter ferrihydriticus Z-0531T and Geoalkalibacter subterraneus Red1T, Two Haloalkaliphilic Metal-Reducing Deltaproteobacteria.</title>
        <authorList>
            <person name="Badalamenti J.P."/>
            <person name="Krajmalnik-Brown R."/>
            <person name="Torres C.I."/>
            <person name="Bond D.R."/>
        </authorList>
    </citation>
    <scope>NUCLEOTIDE SEQUENCE [LARGE SCALE GENOMIC DNA]</scope>
    <source>
        <strain evidence="12 13">Red1</strain>
    </source>
</reference>
<dbReference type="FunFam" id="4.10.830.10:FF:000001">
    <property type="entry name" value="30S ribosomal protein S14 type Z"/>
    <property type="match status" value="1"/>
</dbReference>
<dbReference type="GO" id="GO:0019843">
    <property type="term" value="F:rRNA binding"/>
    <property type="evidence" value="ECO:0007669"/>
    <property type="project" value="UniProtKB-UniRule"/>
</dbReference>
<dbReference type="GO" id="GO:0005737">
    <property type="term" value="C:cytoplasm"/>
    <property type="evidence" value="ECO:0007669"/>
    <property type="project" value="UniProtKB-ARBA"/>
</dbReference>
<evidence type="ECO:0000313" key="13">
    <source>
        <dbReference type="Proteomes" id="UP000035036"/>
    </source>
</evidence>
<evidence type="ECO:0000256" key="5">
    <source>
        <dbReference type="ARBA" id="ARBA00022884"/>
    </source>
</evidence>
<dbReference type="PANTHER" id="PTHR19836">
    <property type="entry name" value="30S RIBOSOMAL PROTEIN S14"/>
    <property type="match status" value="1"/>
</dbReference>
<comment type="subunit">
    <text evidence="9 11">Part of the 30S ribosomal subunit. Contacts proteins S3 and S10.</text>
</comment>
<evidence type="ECO:0000313" key="12">
    <source>
        <dbReference type="EMBL" id="AJF07227.1"/>
    </source>
</evidence>
<dbReference type="GO" id="GO:0006412">
    <property type="term" value="P:translation"/>
    <property type="evidence" value="ECO:0007669"/>
    <property type="project" value="UniProtKB-UniRule"/>
</dbReference>
<evidence type="ECO:0000256" key="3">
    <source>
        <dbReference type="ARBA" id="ARBA00022730"/>
    </source>
</evidence>
<keyword evidence="6 11" id="KW-0689">Ribosomal protein</keyword>
<keyword evidence="7 11" id="KW-0687">Ribonucleoprotein</keyword>
<comment type="similarity">
    <text evidence="10 11">Belongs to the universal ribosomal protein uS14 family. Zinc-binding uS14 subfamily.</text>
</comment>
<evidence type="ECO:0000256" key="8">
    <source>
        <dbReference type="ARBA" id="ARBA00035167"/>
    </source>
</evidence>
<dbReference type="Gene3D" id="4.10.830.10">
    <property type="entry name" value="30s Ribosomal Protein S14, Chain N"/>
    <property type="match status" value="1"/>
</dbReference>
<evidence type="ECO:0000256" key="4">
    <source>
        <dbReference type="ARBA" id="ARBA00022833"/>
    </source>
</evidence>
<feature type="binding site" evidence="11">
    <location>
        <position position="40"/>
    </location>
    <ligand>
        <name>Zn(2+)</name>
        <dbReference type="ChEBI" id="CHEBI:29105"/>
    </ligand>
</feature>
<dbReference type="PANTHER" id="PTHR19836:SF19">
    <property type="entry name" value="SMALL RIBOSOMAL SUBUNIT PROTEIN US14M"/>
    <property type="match status" value="1"/>
</dbReference>
<dbReference type="EMBL" id="CP010311">
    <property type="protein sequence ID" value="AJF07227.1"/>
    <property type="molecule type" value="Genomic_DNA"/>
</dbReference>
<dbReference type="STRING" id="483547.GSUB_12585"/>
<proteinExistence type="inferred from homology"/>
<evidence type="ECO:0000256" key="7">
    <source>
        <dbReference type="ARBA" id="ARBA00023274"/>
    </source>
</evidence>
<protein>
    <recommendedName>
        <fullName evidence="8 11">Small ribosomal subunit protein uS14</fullName>
    </recommendedName>
</protein>
<keyword evidence="3 11" id="KW-0699">rRNA-binding</keyword>
<dbReference type="InterPro" id="IPR001209">
    <property type="entry name" value="Ribosomal_uS14"/>
</dbReference>
<name>A0A0B5FGG3_9BACT</name>
<dbReference type="Proteomes" id="UP000035036">
    <property type="component" value="Chromosome"/>
</dbReference>
<feature type="binding site" evidence="11">
    <location>
        <position position="43"/>
    </location>
    <ligand>
        <name>Zn(2+)</name>
        <dbReference type="ChEBI" id="CHEBI:29105"/>
    </ligand>
</feature>
<dbReference type="KEGG" id="gsb:GSUB_12585"/>
<dbReference type="GO" id="GO:0008270">
    <property type="term" value="F:zinc ion binding"/>
    <property type="evidence" value="ECO:0007669"/>
    <property type="project" value="UniProtKB-UniRule"/>
</dbReference>
<dbReference type="GO" id="GO:0015935">
    <property type="term" value="C:small ribosomal subunit"/>
    <property type="evidence" value="ECO:0007669"/>
    <property type="project" value="TreeGrafter"/>
</dbReference>
<evidence type="ECO:0000256" key="6">
    <source>
        <dbReference type="ARBA" id="ARBA00022980"/>
    </source>
</evidence>
<dbReference type="Pfam" id="PF00253">
    <property type="entry name" value="Ribosomal_S14"/>
    <property type="match status" value="1"/>
</dbReference>
<dbReference type="InterPro" id="IPR018271">
    <property type="entry name" value="Ribosomal_uS14_CS"/>
</dbReference>
<dbReference type="HOGENOM" id="CLU_139869_3_0_7"/>
<evidence type="ECO:0000256" key="10">
    <source>
        <dbReference type="ARBA" id="ARBA00060857"/>
    </source>
</evidence>
<evidence type="ECO:0000256" key="9">
    <source>
        <dbReference type="ARBA" id="ARBA00047110"/>
    </source>
</evidence>
<dbReference type="PROSITE" id="PS00527">
    <property type="entry name" value="RIBOSOMAL_S14"/>
    <property type="match status" value="1"/>
</dbReference>
<accession>A0A0B5FGG3</accession>
<dbReference type="NCBIfam" id="NF005974">
    <property type="entry name" value="PRK08061.1"/>
    <property type="match status" value="1"/>
</dbReference>
<dbReference type="AlphaFoldDB" id="A0A0B5FGG3"/>
<dbReference type="SUPFAM" id="SSF57716">
    <property type="entry name" value="Glucocorticoid receptor-like (DNA-binding domain)"/>
    <property type="match status" value="1"/>
</dbReference>
<organism evidence="12 13">
    <name type="scientific">Geoalkalibacter subterraneus</name>
    <dbReference type="NCBI Taxonomy" id="483547"/>
    <lineage>
        <taxon>Bacteria</taxon>
        <taxon>Pseudomonadati</taxon>
        <taxon>Thermodesulfobacteriota</taxon>
        <taxon>Desulfuromonadia</taxon>
        <taxon>Desulfuromonadales</taxon>
        <taxon>Geoalkalibacteraceae</taxon>
        <taxon>Geoalkalibacter</taxon>
    </lineage>
</organism>
<dbReference type="RefSeq" id="WP_040201078.1">
    <property type="nucleotide sequence ID" value="NZ_CP010311.1"/>
</dbReference>
<comment type="cofactor">
    <cofactor evidence="11">
        <name>Zn(2+)</name>
        <dbReference type="ChEBI" id="CHEBI:29105"/>
    </cofactor>
    <text evidence="11">Binds 1 zinc ion per subunit.</text>
</comment>
<dbReference type="GO" id="GO:0003735">
    <property type="term" value="F:structural constituent of ribosome"/>
    <property type="evidence" value="ECO:0007669"/>
    <property type="project" value="InterPro"/>
</dbReference>
<keyword evidence="13" id="KW-1185">Reference proteome</keyword>
<evidence type="ECO:0000256" key="2">
    <source>
        <dbReference type="ARBA" id="ARBA00022723"/>
    </source>
</evidence>
<feature type="binding site" evidence="11">
    <location>
        <position position="27"/>
    </location>
    <ligand>
        <name>Zn(2+)</name>
        <dbReference type="ChEBI" id="CHEBI:29105"/>
    </ligand>
</feature>
<keyword evidence="5 11" id="KW-0694">RNA-binding</keyword>
<feature type="binding site" evidence="11">
    <location>
        <position position="24"/>
    </location>
    <ligand>
        <name>Zn(2+)</name>
        <dbReference type="ChEBI" id="CHEBI:29105"/>
    </ligand>
</feature>